<dbReference type="InterPro" id="IPR005471">
    <property type="entry name" value="Tscrpt_reg_IclR_N"/>
</dbReference>
<evidence type="ECO:0000313" key="7">
    <source>
        <dbReference type="Proteomes" id="UP001589887"/>
    </source>
</evidence>
<dbReference type="SMART" id="SM00346">
    <property type="entry name" value="HTH_ICLR"/>
    <property type="match status" value="1"/>
</dbReference>
<keyword evidence="3" id="KW-0804">Transcription</keyword>
<dbReference type="SUPFAM" id="SSF55781">
    <property type="entry name" value="GAF domain-like"/>
    <property type="match status" value="1"/>
</dbReference>
<gene>
    <name evidence="6" type="ORF">ACFH04_01005</name>
</gene>
<dbReference type="EMBL" id="JBHMQV010000001">
    <property type="protein sequence ID" value="MFC0842319.1"/>
    <property type="molecule type" value="Genomic_DNA"/>
</dbReference>
<keyword evidence="1" id="KW-0805">Transcription regulation</keyword>
<protein>
    <submittedName>
        <fullName evidence="6">IclR family transcriptional regulator</fullName>
    </submittedName>
</protein>
<dbReference type="Pfam" id="PF09339">
    <property type="entry name" value="HTH_IclR"/>
    <property type="match status" value="1"/>
</dbReference>
<evidence type="ECO:0000259" key="5">
    <source>
        <dbReference type="PROSITE" id="PS51078"/>
    </source>
</evidence>
<comment type="caution">
    <text evidence="6">The sequence shown here is derived from an EMBL/GenBank/DDBJ whole genome shotgun (WGS) entry which is preliminary data.</text>
</comment>
<evidence type="ECO:0000259" key="4">
    <source>
        <dbReference type="PROSITE" id="PS51077"/>
    </source>
</evidence>
<dbReference type="PANTHER" id="PTHR30136">
    <property type="entry name" value="HELIX-TURN-HELIX TRANSCRIPTIONAL REGULATOR, ICLR FAMILY"/>
    <property type="match status" value="1"/>
</dbReference>
<dbReference type="InterPro" id="IPR036390">
    <property type="entry name" value="WH_DNA-bd_sf"/>
</dbReference>
<dbReference type="InterPro" id="IPR050707">
    <property type="entry name" value="HTH_MetabolicPath_Reg"/>
</dbReference>
<dbReference type="Proteomes" id="UP001589887">
    <property type="component" value="Unassembled WGS sequence"/>
</dbReference>
<dbReference type="InterPro" id="IPR014757">
    <property type="entry name" value="Tscrpt_reg_IclR_C"/>
</dbReference>
<keyword evidence="2" id="KW-0238">DNA-binding</keyword>
<evidence type="ECO:0000256" key="1">
    <source>
        <dbReference type="ARBA" id="ARBA00023015"/>
    </source>
</evidence>
<dbReference type="SUPFAM" id="SSF46785">
    <property type="entry name" value="Winged helix' DNA-binding domain"/>
    <property type="match status" value="1"/>
</dbReference>
<proteinExistence type="predicted"/>
<dbReference type="InterPro" id="IPR029016">
    <property type="entry name" value="GAF-like_dom_sf"/>
</dbReference>
<evidence type="ECO:0000256" key="3">
    <source>
        <dbReference type="ARBA" id="ARBA00023163"/>
    </source>
</evidence>
<dbReference type="PANTHER" id="PTHR30136:SF35">
    <property type="entry name" value="HTH-TYPE TRANSCRIPTIONAL REGULATOR RV1719"/>
    <property type="match status" value="1"/>
</dbReference>
<dbReference type="Gene3D" id="3.30.450.40">
    <property type="match status" value="1"/>
</dbReference>
<reference evidence="6 7" key="1">
    <citation type="submission" date="2024-09" db="EMBL/GenBank/DDBJ databases">
        <authorList>
            <person name="Sun Q."/>
            <person name="Mori K."/>
        </authorList>
    </citation>
    <scope>NUCLEOTIDE SEQUENCE [LARGE SCALE GENOMIC DNA]</scope>
    <source>
        <strain evidence="6 7">JCM 4557</strain>
    </source>
</reference>
<dbReference type="PROSITE" id="PS51078">
    <property type="entry name" value="ICLR_ED"/>
    <property type="match status" value="1"/>
</dbReference>
<keyword evidence="7" id="KW-1185">Reference proteome</keyword>
<feature type="domain" description="IclR-ED" evidence="5">
    <location>
        <begin position="79"/>
        <end position="244"/>
    </location>
</feature>
<dbReference type="PROSITE" id="PS51077">
    <property type="entry name" value="HTH_ICLR"/>
    <property type="match status" value="1"/>
</dbReference>
<organism evidence="6 7">
    <name type="scientific">Streptomyces noboritoensis</name>
    <dbReference type="NCBI Taxonomy" id="67337"/>
    <lineage>
        <taxon>Bacteria</taxon>
        <taxon>Bacillati</taxon>
        <taxon>Actinomycetota</taxon>
        <taxon>Actinomycetes</taxon>
        <taxon>Kitasatosporales</taxon>
        <taxon>Streptomycetaceae</taxon>
        <taxon>Streptomyces</taxon>
    </lineage>
</organism>
<dbReference type="InterPro" id="IPR036388">
    <property type="entry name" value="WH-like_DNA-bd_sf"/>
</dbReference>
<accession>A0ABV6T958</accession>
<dbReference type="Gene3D" id="1.10.10.10">
    <property type="entry name" value="Winged helix-like DNA-binding domain superfamily/Winged helix DNA-binding domain"/>
    <property type="match status" value="1"/>
</dbReference>
<feature type="domain" description="HTH iclR-type" evidence="4">
    <location>
        <begin position="19"/>
        <end position="78"/>
    </location>
</feature>
<name>A0ABV6T958_9ACTN</name>
<sequence>MVDRPDSQVADRTGNTLGRGVLEGAFGLLEELAHGGELGLTRLADGAGLPKATAHRLLAQLVAVGAVQRRAGRYRLGPKTFRLGQAWQPAPALREAARRPLRQLAMTITGASVNIAVPDAGRTLIVGGIRGEVDDVFPVHAGALAPHGNAGDRMFAAETPETEPPACCSRTEWKRLVAKAHEQSLAFDYEWPVPDVSCVAAPVRAPSGEIIAGVAAVVLDGRRLPSIAPAVRRAADMVTACVARLPAAKQVQFRSWSVGGSDPLSAER</sequence>
<evidence type="ECO:0000313" key="6">
    <source>
        <dbReference type="EMBL" id="MFC0842319.1"/>
    </source>
</evidence>
<dbReference type="RefSeq" id="WP_394316187.1">
    <property type="nucleotide sequence ID" value="NZ_JBHMQV010000001.1"/>
</dbReference>
<evidence type="ECO:0000256" key="2">
    <source>
        <dbReference type="ARBA" id="ARBA00023125"/>
    </source>
</evidence>